<dbReference type="AlphaFoldDB" id="A0A0S4QDI9"/>
<dbReference type="Gene3D" id="3.10.310.70">
    <property type="match status" value="1"/>
</dbReference>
<reference evidence="4" key="1">
    <citation type="submission" date="2015-11" db="EMBL/GenBank/DDBJ databases">
        <authorList>
            <person name="Varghese N."/>
        </authorList>
    </citation>
    <scope>NUCLEOTIDE SEQUENCE [LARGE SCALE GENOMIC DNA]</scope>
    <source>
        <strain evidence="4">DSM 45899</strain>
    </source>
</reference>
<gene>
    <name evidence="3" type="ORF">Ga0074812_10154</name>
</gene>
<dbReference type="Gene3D" id="2.30.40.10">
    <property type="entry name" value="Urease, subunit C, domain 1"/>
    <property type="match status" value="1"/>
</dbReference>
<evidence type="ECO:0000256" key="1">
    <source>
        <dbReference type="SAM" id="MobiDB-lite"/>
    </source>
</evidence>
<accession>A0A0S4QDI9</accession>
<feature type="region of interest" description="Disordered" evidence="1">
    <location>
        <begin position="161"/>
        <end position="198"/>
    </location>
</feature>
<dbReference type="PANTHER" id="PTHR22642">
    <property type="entry name" value="IMIDAZOLONEPROPIONASE"/>
    <property type="match status" value="1"/>
</dbReference>
<dbReference type="Gene3D" id="3.20.20.140">
    <property type="entry name" value="Metal-dependent hydrolases"/>
    <property type="match status" value="2"/>
</dbReference>
<dbReference type="InterPro" id="IPR011059">
    <property type="entry name" value="Metal-dep_hydrolase_composite"/>
</dbReference>
<evidence type="ECO:0000313" key="4">
    <source>
        <dbReference type="Proteomes" id="UP000198802"/>
    </source>
</evidence>
<protein>
    <submittedName>
        <fullName evidence="3">Predicted amidohydrolase YtcJ</fullName>
    </submittedName>
</protein>
<dbReference type="Proteomes" id="UP000198802">
    <property type="component" value="Unassembled WGS sequence"/>
</dbReference>
<feature type="domain" description="Amidohydrolase 3" evidence="2">
    <location>
        <begin position="46"/>
        <end position="515"/>
    </location>
</feature>
<evidence type="ECO:0000259" key="2">
    <source>
        <dbReference type="Pfam" id="PF07969"/>
    </source>
</evidence>
<evidence type="ECO:0000313" key="3">
    <source>
        <dbReference type="EMBL" id="CUU53556.1"/>
    </source>
</evidence>
<feature type="region of interest" description="Disordered" evidence="1">
    <location>
        <begin position="270"/>
        <end position="289"/>
    </location>
</feature>
<dbReference type="Pfam" id="PF07969">
    <property type="entry name" value="Amidohydro_3"/>
    <property type="match status" value="1"/>
</dbReference>
<keyword evidence="4" id="KW-1185">Reference proteome</keyword>
<dbReference type="SUPFAM" id="SSF51338">
    <property type="entry name" value="Composite domain of metallo-dependent hydrolases"/>
    <property type="match status" value="1"/>
</dbReference>
<dbReference type="RefSeq" id="WP_091270330.1">
    <property type="nucleotide sequence ID" value="NZ_FAOZ01000001.1"/>
</dbReference>
<keyword evidence="3" id="KW-0378">Hydrolase</keyword>
<dbReference type="SUPFAM" id="SSF51556">
    <property type="entry name" value="Metallo-dependent hydrolases"/>
    <property type="match status" value="1"/>
</dbReference>
<sequence length="521" mass="53031">MLVRRAEVLTGSAGGRGLRDVRIDRGFVTAVGPPGQRLERRAGEAELDAAGGALLPGLHDHHVHLMSLAASLASTQLGPPAVTDRPAFARTLATAAAAAAAARSRGGDGWVRGIGYHPSVAGDLDRWSLDALTGDVPTRVQHRGGALWVLNSAALRAVGLSSGSGSASSSGPTSSSRSSSPAGSSGAAGGEGVERTAAGAPTGRLWRLDSWLASRIPRIAADLAAVGRTALAAGVTGFTDATPERRPADAAALARAVATGALPQRLALMLPSTEPVPPGPLDPSGAGPHDVRLTAGPVKIILDDTDLPSPDALAPRIRAAHRAGAAVAVHCVTRVQLVVALAAIQEAGPDPGGRARPADRIEHGAVIPPELAELVRAAGLTVVTQPNFVAERGDVYLAEVDPEDLPWLYPCRSLLATGVAVAAGTDAPFGHPDPWRAVRAATRRRTAAGALLGGDERVDGRTALDLFLGHPDTPAQPRRIRPGLPADLCLLRGSLDEALADPDAARVAATLIDGALAHTAG</sequence>
<proteinExistence type="predicted"/>
<dbReference type="InterPro" id="IPR032466">
    <property type="entry name" value="Metal_Hydrolase"/>
</dbReference>
<dbReference type="InterPro" id="IPR013108">
    <property type="entry name" value="Amidohydro_3"/>
</dbReference>
<name>A0A0S4QDI9_9ACTN</name>
<dbReference type="PANTHER" id="PTHR22642:SF2">
    <property type="entry name" value="PROTEIN LONG AFTER FAR-RED 3"/>
    <property type="match status" value="1"/>
</dbReference>
<feature type="compositionally biased region" description="Low complexity" evidence="1">
    <location>
        <begin position="161"/>
        <end position="185"/>
    </location>
</feature>
<dbReference type="GO" id="GO:0016810">
    <property type="term" value="F:hydrolase activity, acting on carbon-nitrogen (but not peptide) bonds"/>
    <property type="evidence" value="ECO:0007669"/>
    <property type="project" value="InterPro"/>
</dbReference>
<organism evidence="3 4">
    <name type="scientific">Parafrankia irregularis</name>
    <dbReference type="NCBI Taxonomy" id="795642"/>
    <lineage>
        <taxon>Bacteria</taxon>
        <taxon>Bacillati</taxon>
        <taxon>Actinomycetota</taxon>
        <taxon>Actinomycetes</taxon>
        <taxon>Frankiales</taxon>
        <taxon>Frankiaceae</taxon>
        <taxon>Parafrankia</taxon>
    </lineage>
</organism>
<dbReference type="EMBL" id="FAOZ01000001">
    <property type="protein sequence ID" value="CUU53556.1"/>
    <property type="molecule type" value="Genomic_DNA"/>
</dbReference>